<feature type="domain" description="Response regulatory" evidence="20">
    <location>
        <begin position="806"/>
        <end position="927"/>
    </location>
</feature>
<dbReference type="FunFam" id="1.10.287.130:FF:000002">
    <property type="entry name" value="Two-component osmosensing histidine kinase"/>
    <property type="match status" value="1"/>
</dbReference>
<keyword evidence="4" id="KW-1003">Cell membrane</keyword>
<feature type="domain" description="PAS" evidence="21">
    <location>
        <begin position="282"/>
        <end position="355"/>
    </location>
</feature>
<evidence type="ECO:0000256" key="5">
    <source>
        <dbReference type="ARBA" id="ARBA00022553"/>
    </source>
</evidence>
<dbReference type="SUPFAM" id="SSF47226">
    <property type="entry name" value="Histidine-containing phosphotransfer domain, HPT domain"/>
    <property type="match status" value="1"/>
</dbReference>
<dbReference type="PROSITE" id="PS50894">
    <property type="entry name" value="HPT"/>
    <property type="match status" value="1"/>
</dbReference>
<dbReference type="PROSITE" id="PS50110">
    <property type="entry name" value="RESPONSE_REGULATORY"/>
    <property type="match status" value="2"/>
</dbReference>
<dbReference type="Pfam" id="PF00072">
    <property type="entry name" value="Response_reg"/>
    <property type="match status" value="2"/>
</dbReference>
<dbReference type="PRINTS" id="PR00344">
    <property type="entry name" value="BCTRLSENSOR"/>
</dbReference>
<dbReference type="GO" id="GO:0000155">
    <property type="term" value="F:phosphorelay sensor kinase activity"/>
    <property type="evidence" value="ECO:0007669"/>
    <property type="project" value="InterPro"/>
</dbReference>
<dbReference type="InterPro" id="IPR004358">
    <property type="entry name" value="Sig_transdc_His_kin-like_C"/>
</dbReference>
<reference evidence="24 25" key="1">
    <citation type="submission" date="2016-10" db="EMBL/GenBank/DDBJ databases">
        <authorList>
            <person name="de Groot N.N."/>
        </authorList>
    </citation>
    <scope>NUCLEOTIDE SEQUENCE [LARGE SCALE GENOMIC DNA]</scope>
    <source>
        <strain evidence="24 25">B7-7</strain>
    </source>
</reference>
<keyword evidence="10" id="KW-0067">ATP-binding</keyword>
<dbReference type="InterPro" id="IPR001610">
    <property type="entry name" value="PAC"/>
</dbReference>
<protein>
    <recommendedName>
        <fullName evidence="15">Sensory/regulatory protein RpfC</fullName>
        <ecNumber evidence="3">2.7.13.3</ecNumber>
    </recommendedName>
</protein>
<keyword evidence="13 18" id="KW-0472">Membrane</keyword>
<evidence type="ECO:0000259" key="20">
    <source>
        <dbReference type="PROSITE" id="PS50110"/>
    </source>
</evidence>
<evidence type="ECO:0000256" key="8">
    <source>
        <dbReference type="ARBA" id="ARBA00022741"/>
    </source>
</evidence>
<evidence type="ECO:0000313" key="25">
    <source>
        <dbReference type="Proteomes" id="UP000199496"/>
    </source>
</evidence>
<dbReference type="CDD" id="cd00088">
    <property type="entry name" value="HPT"/>
    <property type="match status" value="1"/>
</dbReference>
<evidence type="ECO:0000256" key="17">
    <source>
        <dbReference type="PROSITE-ProRule" id="PRU00169"/>
    </source>
</evidence>
<comment type="subunit">
    <text evidence="14">At low DSF concentrations, interacts with RpfF.</text>
</comment>
<dbReference type="Pfam" id="PF02518">
    <property type="entry name" value="HATPase_c"/>
    <property type="match status" value="1"/>
</dbReference>
<dbReference type="InterPro" id="IPR035965">
    <property type="entry name" value="PAS-like_dom_sf"/>
</dbReference>
<evidence type="ECO:0000313" key="24">
    <source>
        <dbReference type="EMBL" id="SEQ38426.1"/>
    </source>
</evidence>
<dbReference type="PANTHER" id="PTHR45339">
    <property type="entry name" value="HYBRID SIGNAL TRANSDUCTION HISTIDINE KINASE J"/>
    <property type="match status" value="1"/>
</dbReference>
<accession>A0A1H9FKL3</accession>
<dbReference type="AlphaFoldDB" id="A0A1H9FKL3"/>
<dbReference type="EC" id="2.7.13.3" evidence="3"/>
<feature type="modified residue" description="4-aspartylphosphate" evidence="17">
    <location>
        <position position="1011"/>
    </location>
</feature>
<feature type="domain" description="PAC" evidence="22">
    <location>
        <begin position="359"/>
        <end position="412"/>
    </location>
</feature>
<dbReference type="STRING" id="867345.SAMN05421693_12721"/>
<feature type="transmembrane region" description="Helical" evidence="18">
    <location>
        <begin position="83"/>
        <end position="101"/>
    </location>
</feature>
<dbReference type="NCBIfam" id="TIGR00229">
    <property type="entry name" value="sensory_box"/>
    <property type="match status" value="2"/>
</dbReference>
<dbReference type="InterPro" id="IPR003594">
    <property type="entry name" value="HATPase_dom"/>
</dbReference>
<evidence type="ECO:0000256" key="1">
    <source>
        <dbReference type="ARBA" id="ARBA00000085"/>
    </source>
</evidence>
<evidence type="ECO:0000256" key="12">
    <source>
        <dbReference type="ARBA" id="ARBA00023012"/>
    </source>
</evidence>
<comment type="subcellular location">
    <subcellularLocation>
        <location evidence="2">Cell membrane</location>
        <topology evidence="2">Multi-pass membrane protein</topology>
    </subcellularLocation>
</comment>
<dbReference type="Pfam" id="PF00512">
    <property type="entry name" value="HisKA"/>
    <property type="match status" value="1"/>
</dbReference>
<dbReference type="InterPro" id="IPR000014">
    <property type="entry name" value="PAS"/>
</dbReference>
<evidence type="ECO:0000256" key="16">
    <source>
        <dbReference type="PROSITE-ProRule" id="PRU00110"/>
    </source>
</evidence>
<dbReference type="Pfam" id="PF08447">
    <property type="entry name" value="PAS_3"/>
    <property type="match status" value="3"/>
</dbReference>
<dbReference type="SMART" id="SM00073">
    <property type="entry name" value="HPT"/>
    <property type="match status" value="1"/>
</dbReference>
<evidence type="ECO:0000256" key="9">
    <source>
        <dbReference type="ARBA" id="ARBA00022777"/>
    </source>
</evidence>
<sequence>MSDFQSQLRGWLQGSAGHRVLATGWLLMGLGVGLAQWHWLPLGDGELSIPLVLFDGALVLLIALVILLLGLRPSLIAPDPHRGIVPWLISGLGLLLIHAVTDALEHGLIHPPWMIILLNEMAGFAGIVVLLLAGKRWLDQSRVHHERSAEALRRELNLFASGPVFIIEWSPDEHWPVRMASSNVVDSLGYTPQEMQAADFFYADLIHPDDRDRTAAEVVYNISHRINTYEQSYRLRTHSGEYRWFYDFTRLVRDDQGELTMIIGYLYDQTVQKETEQALAEERYRLENIIRGTHVGTWEWDIPTGATIFNERWADIVGYTLEELSPVSIATWQHFAHPEDLQASAALLERHFAGELEYYEFESRMRHRNGDWVWVLDRGKVISWTDTGKPRLMMGTHQDITQRKRMDAALRESHELLRQLSQQIPGVIYQYRYFPDGRQCFPFASDNIWQIYEVTPEEVREDASEAIARIHPDDRKRVTQSITDSFLTLCIWECDYRVVLPQQGLRWLRGTARPQRLEDGSTLWHGYIGDVTDRKVAEQRLGEAIRHARDMAAQAERANAAKGQFLANMSHEIRTPMNGVIGMTGLLLDSNLDTEQRRHAETILNSAESLLTLINDILDFSKIEAGKLDLEALDFDLRDMLDEAASALAVSAHEKGLEFICTLDPDTPLHLRGDPGRLRQILNNLVGNAIKFTHRGEVSIQVGPASQEADSVLLRFTVTDTGIGIPQDKSALLFQKFSQVDGSTTRNYGGTGLGLAISRQLAELMQGEIGMDSQEGAGSTFWFTVRCSLREGEPEAPPPVALRRVRVLVVDDHPTQQAWLRTTLRRWGMAVDTADNGTDALGKIYDALEQARLPQVLLIDQEMPSMDGETLGQALGTDARLTGMYRVIMPSLSRAGDAARQQAAGFHACLPKPVRQRELLAVLQRLLASRPEDLASAPIIIPRSSRTSTDPSAATVNRGRGRILLVEDNSINQQVALGVLRKQGFKADAVGNGQEAVRAVTQIPYDLILMDVQMPVMDGLQATRAIRALDQAAVPADIPIIAMTAHAMQGDKERCLQAGMNDYITKPLSPSRLATVLARYLPESRPVHPDPPPPVGGNRHILNRDTLLERLLGDTDLLRRLLDTFIADIPQTLDELDAACADGHVDRLRRAAHTLGGAAGNMSAERLQAVAKAIEQAAGGDDGWHRIRQELLPRLRDEYHILCRHLAAEGA</sequence>
<evidence type="ECO:0000256" key="11">
    <source>
        <dbReference type="ARBA" id="ARBA00022989"/>
    </source>
</evidence>
<dbReference type="EMBL" id="FOFO01000027">
    <property type="protein sequence ID" value="SEQ38426.1"/>
    <property type="molecule type" value="Genomic_DNA"/>
</dbReference>
<dbReference type="CDD" id="cd00156">
    <property type="entry name" value="REC"/>
    <property type="match status" value="1"/>
</dbReference>
<dbReference type="SUPFAM" id="SSF55785">
    <property type="entry name" value="PYP-like sensor domain (PAS domain)"/>
    <property type="match status" value="3"/>
</dbReference>
<dbReference type="InterPro" id="IPR008207">
    <property type="entry name" value="Sig_transdc_His_kin_Hpt_dom"/>
</dbReference>
<dbReference type="SMART" id="SM00086">
    <property type="entry name" value="PAC"/>
    <property type="match status" value="3"/>
</dbReference>
<dbReference type="InterPro" id="IPR011006">
    <property type="entry name" value="CheY-like_superfamily"/>
</dbReference>
<dbReference type="PROSITE" id="PS50113">
    <property type="entry name" value="PAC"/>
    <property type="match status" value="3"/>
</dbReference>
<dbReference type="FunFam" id="3.30.565.10:FF:000010">
    <property type="entry name" value="Sensor histidine kinase RcsC"/>
    <property type="match status" value="1"/>
</dbReference>
<dbReference type="InterPro" id="IPR005467">
    <property type="entry name" value="His_kinase_dom"/>
</dbReference>
<dbReference type="CDD" id="cd00082">
    <property type="entry name" value="HisKA"/>
    <property type="match status" value="1"/>
</dbReference>
<comment type="catalytic activity">
    <reaction evidence="1">
        <text>ATP + protein L-histidine = ADP + protein N-phospho-L-histidine.</text>
        <dbReference type="EC" id="2.7.13.3"/>
    </reaction>
</comment>
<evidence type="ECO:0000259" key="19">
    <source>
        <dbReference type="PROSITE" id="PS50109"/>
    </source>
</evidence>
<dbReference type="Gene3D" id="1.10.287.130">
    <property type="match status" value="1"/>
</dbReference>
<dbReference type="PROSITE" id="PS50112">
    <property type="entry name" value="PAS"/>
    <property type="match status" value="2"/>
</dbReference>
<keyword evidence="8" id="KW-0547">Nucleotide-binding</keyword>
<feature type="domain" description="Response regulatory" evidence="20">
    <location>
        <begin position="962"/>
        <end position="1081"/>
    </location>
</feature>
<dbReference type="Gene3D" id="1.20.120.160">
    <property type="entry name" value="HPT domain"/>
    <property type="match status" value="1"/>
</dbReference>
<keyword evidence="5 17" id="KW-0597">Phosphoprotein</keyword>
<dbReference type="SMART" id="SM00388">
    <property type="entry name" value="HisKA"/>
    <property type="match status" value="1"/>
</dbReference>
<evidence type="ECO:0000259" key="21">
    <source>
        <dbReference type="PROSITE" id="PS50112"/>
    </source>
</evidence>
<feature type="domain" description="PAC" evidence="22">
    <location>
        <begin position="229"/>
        <end position="281"/>
    </location>
</feature>
<evidence type="ECO:0000256" key="2">
    <source>
        <dbReference type="ARBA" id="ARBA00004651"/>
    </source>
</evidence>
<dbReference type="CDD" id="cd00130">
    <property type="entry name" value="PAS"/>
    <property type="match status" value="3"/>
</dbReference>
<evidence type="ECO:0000256" key="7">
    <source>
        <dbReference type="ARBA" id="ARBA00022692"/>
    </source>
</evidence>
<proteinExistence type="predicted"/>
<feature type="domain" description="PAC" evidence="22">
    <location>
        <begin position="492"/>
        <end position="543"/>
    </location>
</feature>
<dbReference type="InterPro" id="IPR013655">
    <property type="entry name" value="PAS_fold_3"/>
</dbReference>
<keyword evidence="6" id="KW-0808">Transferase</keyword>
<dbReference type="SUPFAM" id="SSF52172">
    <property type="entry name" value="CheY-like"/>
    <property type="match status" value="2"/>
</dbReference>
<dbReference type="InterPro" id="IPR001789">
    <property type="entry name" value="Sig_transdc_resp-reg_receiver"/>
</dbReference>
<dbReference type="SUPFAM" id="SSF55874">
    <property type="entry name" value="ATPase domain of HSP90 chaperone/DNA topoisomerase II/histidine kinase"/>
    <property type="match status" value="1"/>
</dbReference>
<dbReference type="OrthoDB" id="5563233at2"/>
<dbReference type="PANTHER" id="PTHR45339:SF1">
    <property type="entry name" value="HYBRID SIGNAL TRANSDUCTION HISTIDINE KINASE J"/>
    <property type="match status" value="1"/>
</dbReference>
<dbReference type="SMART" id="SM00387">
    <property type="entry name" value="HATPase_c"/>
    <property type="match status" value="1"/>
</dbReference>
<dbReference type="PROSITE" id="PS50109">
    <property type="entry name" value="HIS_KIN"/>
    <property type="match status" value="1"/>
</dbReference>
<organism evidence="24 25">
    <name type="scientific">Ectothiorhodospira magna</name>
    <dbReference type="NCBI Taxonomy" id="867345"/>
    <lineage>
        <taxon>Bacteria</taxon>
        <taxon>Pseudomonadati</taxon>
        <taxon>Pseudomonadota</taxon>
        <taxon>Gammaproteobacteria</taxon>
        <taxon>Chromatiales</taxon>
        <taxon>Ectothiorhodospiraceae</taxon>
        <taxon>Ectothiorhodospira</taxon>
    </lineage>
</organism>
<evidence type="ECO:0000256" key="4">
    <source>
        <dbReference type="ARBA" id="ARBA00022475"/>
    </source>
</evidence>
<dbReference type="Proteomes" id="UP000199496">
    <property type="component" value="Unassembled WGS sequence"/>
</dbReference>
<dbReference type="Gene3D" id="3.30.565.10">
    <property type="entry name" value="Histidine kinase-like ATPase, C-terminal domain"/>
    <property type="match status" value="1"/>
</dbReference>
<evidence type="ECO:0000256" key="14">
    <source>
        <dbReference type="ARBA" id="ARBA00064003"/>
    </source>
</evidence>
<keyword evidence="7 18" id="KW-0812">Transmembrane</keyword>
<dbReference type="InterPro" id="IPR036097">
    <property type="entry name" value="HisK_dim/P_sf"/>
</dbReference>
<dbReference type="Gene3D" id="3.30.450.20">
    <property type="entry name" value="PAS domain"/>
    <property type="match status" value="3"/>
</dbReference>
<keyword evidence="9" id="KW-0418">Kinase</keyword>
<dbReference type="Pfam" id="PF01627">
    <property type="entry name" value="Hpt"/>
    <property type="match status" value="1"/>
</dbReference>
<evidence type="ECO:0000256" key="10">
    <source>
        <dbReference type="ARBA" id="ARBA00022840"/>
    </source>
</evidence>
<keyword evidence="12" id="KW-0902">Two-component regulatory system</keyword>
<dbReference type="InterPro" id="IPR036641">
    <property type="entry name" value="HPT_dom_sf"/>
</dbReference>
<evidence type="ECO:0000256" key="6">
    <source>
        <dbReference type="ARBA" id="ARBA00022679"/>
    </source>
</evidence>
<evidence type="ECO:0000259" key="22">
    <source>
        <dbReference type="PROSITE" id="PS50113"/>
    </source>
</evidence>
<name>A0A1H9FKL3_9GAMM</name>
<evidence type="ECO:0000259" key="23">
    <source>
        <dbReference type="PROSITE" id="PS50894"/>
    </source>
</evidence>
<feature type="domain" description="Histidine kinase" evidence="19">
    <location>
        <begin position="568"/>
        <end position="789"/>
    </location>
</feature>
<dbReference type="SUPFAM" id="SSF47384">
    <property type="entry name" value="Homodimeric domain of signal transducing histidine kinase"/>
    <property type="match status" value="1"/>
</dbReference>
<dbReference type="CDD" id="cd17546">
    <property type="entry name" value="REC_hyHK_CKI1_RcsC-like"/>
    <property type="match status" value="1"/>
</dbReference>
<dbReference type="SMART" id="SM00448">
    <property type="entry name" value="REC"/>
    <property type="match status" value="2"/>
</dbReference>
<feature type="domain" description="PAS" evidence="21">
    <location>
        <begin position="148"/>
        <end position="225"/>
    </location>
</feature>
<feature type="domain" description="HPt" evidence="23">
    <location>
        <begin position="1114"/>
        <end position="1209"/>
    </location>
</feature>
<dbReference type="InterPro" id="IPR000700">
    <property type="entry name" value="PAS-assoc_C"/>
</dbReference>
<keyword evidence="25" id="KW-1185">Reference proteome</keyword>
<gene>
    <name evidence="24" type="ORF">SAMN05421693_12721</name>
</gene>
<dbReference type="GO" id="GO:0005886">
    <property type="term" value="C:plasma membrane"/>
    <property type="evidence" value="ECO:0007669"/>
    <property type="project" value="UniProtKB-SubCell"/>
</dbReference>
<evidence type="ECO:0000256" key="18">
    <source>
        <dbReference type="SAM" id="Phobius"/>
    </source>
</evidence>
<dbReference type="InterPro" id="IPR003661">
    <property type="entry name" value="HisK_dim/P_dom"/>
</dbReference>
<evidence type="ECO:0000256" key="15">
    <source>
        <dbReference type="ARBA" id="ARBA00068150"/>
    </source>
</evidence>
<dbReference type="InterPro" id="IPR036890">
    <property type="entry name" value="HATPase_C_sf"/>
</dbReference>
<dbReference type="CDD" id="cd16922">
    <property type="entry name" value="HATPase_EvgS-ArcB-TorS-like"/>
    <property type="match status" value="1"/>
</dbReference>
<feature type="modified residue" description="Phosphohistidine" evidence="16">
    <location>
        <position position="1153"/>
    </location>
</feature>
<feature type="modified residue" description="4-aspartylphosphate" evidence="17">
    <location>
        <position position="860"/>
    </location>
</feature>
<feature type="transmembrane region" description="Helical" evidence="18">
    <location>
        <begin position="20"/>
        <end position="39"/>
    </location>
</feature>
<dbReference type="SMART" id="SM00091">
    <property type="entry name" value="PAS"/>
    <property type="match status" value="3"/>
</dbReference>
<dbReference type="RefSeq" id="WP_162273537.1">
    <property type="nucleotide sequence ID" value="NZ_FOFO01000027.1"/>
</dbReference>
<evidence type="ECO:0000256" key="3">
    <source>
        <dbReference type="ARBA" id="ARBA00012438"/>
    </source>
</evidence>
<feature type="transmembrane region" description="Helical" evidence="18">
    <location>
        <begin position="51"/>
        <end position="71"/>
    </location>
</feature>
<dbReference type="Gene3D" id="3.40.50.2300">
    <property type="match status" value="2"/>
</dbReference>
<dbReference type="GO" id="GO:0005524">
    <property type="term" value="F:ATP binding"/>
    <property type="evidence" value="ECO:0007669"/>
    <property type="project" value="UniProtKB-KW"/>
</dbReference>
<keyword evidence="11 18" id="KW-1133">Transmembrane helix</keyword>
<evidence type="ECO:0000256" key="13">
    <source>
        <dbReference type="ARBA" id="ARBA00023136"/>
    </source>
</evidence>